<dbReference type="CDD" id="cd02440">
    <property type="entry name" value="AdoMet_MTases"/>
    <property type="match status" value="1"/>
</dbReference>
<proteinExistence type="predicted"/>
<reference evidence="3" key="1">
    <citation type="submission" date="2023-07" db="EMBL/GenBank/DDBJ databases">
        <authorList>
            <person name="Luz R."/>
            <person name="Cordeiro R."/>
            <person name="Fonseca A."/>
            <person name="Goncalves V."/>
        </authorList>
    </citation>
    <scope>NUCLEOTIDE SEQUENCE [LARGE SCALE GENOMIC DNA]</scope>
    <source>
        <strain evidence="3">BACA0444</strain>
    </source>
</reference>
<dbReference type="Pfam" id="PF08242">
    <property type="entry name" value="Methyltransf_12"/>
    <property type="match status" value="1"/>
</dbReference>
<dbReference type="InterPro" id="IPR013217">
    <property type="entry name" value="Methyltransf_12"/>
</dbReference>
<name>A0AAE4JZ63_9CYAN</name>
<organism evidence="2 3">
    <name type="scientific">Pseudocalidococcus azoricus BACA0444</name>
    <dbReference type="NCBI Taxonomy" id="2918990"/>
    <lineage>
        <taxon>Bacteria</taxon>
        <taxon>Bacillati</taxon>
        <taxon>Cyanobacteriota</taxon>
        <taxon>Cyanophyceae</taxon>
        <taxon>Acaryochloridales</taxon>
        <taxon>Thermosynechococcaceae</taxon>
        <taxon>Pseudocalidococcus</taxon>
        <taxon>Pseudocalidococcus azoricus</taxon>
    </lineage>
</organism>
<dbReference type="SUPFAM" id="SSF53335">
    <property type="entry name" value="S-adenosyl-L-methionine-dependent methyltransferases"/>
    <property type="match status" value="1"/>
</dbReference>
<gene>
    <name evidence="2" type="ORF">RIF25_06655</name>
</gene>
<evidence type="ECO:0000259" key="1">
    <source>
        <dbReference type="Pfam" id="PF08242"/>
    </source>
</evidence>
<dbReference type="GO" id="GO:0008168">
    <property type="term" value="F:methyltransferase activity"/>
    <property type="evidence" value="ECO:0007669"/>
    <property type="project" value="UniProtKB-KW"/>
</dbReference>
<protein>
    <submittedName>
        <fullName evidence="2">Class I SAM-dependent methyltransferase</fullName>
        <ecNumber evidence="2">2.1.-.-</ecNumber>
    </submittedName>
</protein>
<dbReference type="InterPro" id="IPR029063">
    <property type="entry name" value="SAM-dependent_MTases_sf"/>
</dbReference>
<dbReference type="Gene3D" id="3.40.50.150">
    <property type="entry name" value="Vaccinia Virus protein VP39"/>
    <property type="match status" value="1"/>
</dbReference>
<accession>A0AAE4JZ63</accession>
<dbReference type="AlphaFoldDB" id="A0AAE4JZ63"/>
<evidence type="ECO:0000313" key="3">
    <source>
        <dbReference type="Proteomes" id="UP001268256"/>
    </source>
</evidence>
<dbReference type="Proteomes" id="UP001268256">
    <property type="component" value="Unassembled WGS sequence"/>
</dbReference>
<keyword evidence="2" id="KW-0808">Transferase</keyword>
<keyword evidence="2" id="KW-0489">Methyltransferase</keyword>
<dbReference type="GO" id="GO:0032259">
    <property type="term" value="P:methylation"/>
    <property type="evidence" value="ECO:0007669"/>
    <property type="project" value="UniProtKB-KW"/>
</dbReference>
<keyword evidence="3" id="KW-1185">Reference proteome</keyword>
<sequence>MMADPVTAAVQKLYDTYPFPPEPLSDQPPPGYNWRWSWPAAYSFCTGRTPTTNAIKILDAGCGTGVGTEYLAYLNPKAQITAVDLSQGALTIAQERIHRLGAKNVTLHQASLLDDALDLSGPFDLINCVGVLHHLRDPARGLANLAKQLGPGGIFHIFVYGELGRWEIKLMQEAIQILQGDQRGDYTDGVQLGRQIFAVLPEQNRLKQRETERWAMENIRDECFADMYVHPQEVDYTIPSLFAWLETTDLEFLGFSNPAIWRLERVLGDNPELLERAAHLSPKERYRLIELLDPSSITHYEFFLGRPPLPDHTWTEPTDLLGAMPTLHPCIDGWPGNCLFNSFYELIHLTDGEVAFLQACQENQTQSVQALLPSSSLTLAEVYSLWQRQLILLTPDAGSTKE</sequence>
<evidence type="ECO:0000313" key="2">
    <source>
        <dbReference type="EMBL" id="MDS3860487.1"/>
    </source>
</evidence>
<dbReference type="EMBL" id="JAVMIP010000004">
    <property type="protein sequence ID" value="MDS3860487.1"/>
    <property type="molecule type" value="Genomic_DNA"/>
</dbReference>
<feature type="domain" description="Methyltransferase type 12" evidence="1">
    <location>
        <begin position="58"/>
        <end position="155"/>
    </location>
</feature>
<dbReference type="PANTHER" id="PTHR43464">
    <property type="entry name" value="METHYLTRANSFERASE"/>
    <property type="match status" value="1"/>
</dbReference>
<dbReference type="EC" id="2.1.-.-" evidence="2"/>
<dbReference type="PANTHER" id="PTHR43464:SF91">
    <property type="entry name" value="SLL0487 PROTEIN"/>
    <property type="match status" value="1"/>
</dbReference>
<comment type="caution">
    <text evidence="2">The sequence shown here is derived from an EMBL/GenBank/DDBJ whole genome shotgun (WGS) entry which is preliminary data.</text>
</comment>